<dbReference type="GeneID" id="64638448"/>
<reference evidence="7" key="1">
    <citation type="journal article" date="2020" name="New Phytol.">
        <title>Comparative genomics reveals dynamic genome evolution in host specialist ectomycorrhizal fungi.</title>
        <authorList>
            <person name="Lofgren L.A."/>
            <person name="Nguyen N.H."/>
            <person name="Vilgalys R."/>
            <person name="Ruytinx J."/>
            <person name="Liao H.L."/>
            <person name="Branco S."/>
            <person name="Kuo A."/>
            <person name="LaButti K."/>
            <person name="Lipzen A."/>
            <person name="Andreopoulos W."/>
            <person name="Pangilinan J."/>
            <person name="Riley R."/>
            <person name="Hundley H."/>
            <person name="Na H."/>
            <person name="Barry K."/>
            <person name="Grigoriev I.V."/>
            <person name="Stajich J.E."/>
            <person name="Kennedy P.G."/>
        </authorList>
    </citation>
    <scope>NUCLEOTIDE SEQUENCE</scope>
    <source>
        <strain evidence="7">MN1</strain>
    </source>
</reference>
<sequence>MLNLAWTTTIMMFSTPDKTSTSPIFDEKHIEESSPSPKIHANNPVVSSAEFVLEQTNIVKINDDGVKKSTQYILQKVASESYTPRTWRTHPLHICPPEPYDPDDVLTGACLNWIFLISSLNFSFWSEKEGQPDRYGVEWRTSWGSETMTVHTGYWSLVAALNRALEEGIPIIDPRFYSSQTLCPDSLIAHVFRAAPQSAESMPLFNERLAIMREVGAILCNDHFGGSYLGFLEAFQRRHENQGTALDLVQFVTDSFPSFRDERMFNGRRVYFWKRPQILVAETWAAFYPENPYTPHPIFPGLSGAQISALTMFADYRVPQILHHLRILAYPSSLEHKLRTGTYLEAGSREEMSLRAASIVAVERIRSEMISCGSDWEASCVLIDFYLWDLAKKVQRGEECAEGIETDEVLPAHRTRSIWY</sequence>
<dbReference type="GO" id="GO:0006400">
    <property type="term" value="P:tRNA modification"/>
    <property type="evidence" value="ECO:0007669"/>
    <property type="project" value="TreeGrafter"/>
</dbReference>
<comment type="catalytic activity">
    <reaction evidence="5 6">
        <text>queuosine 5'-phosphate + H2O = queuine + D-ribose 5-phosphate</text>
        <dbReference type="Rhea" id="RHEA:75387"/>
        <dbReference type="ChEBI" id="CHEBI:15377"/>
        <dbReference type="ChEBI" id="CHEBI:17433"/>
        <dbReference type="ChEBI" id="CHEBI:78346"/>
        <dbReference type="ChEBI" id="CHEBI:194371"/>
    </reaction>
    <physiologicalReaction direction="left-to-right" evidence="5 6">
        <dbReference type="Rhea" id="RHEA:75388"/>
    </physiologicalReaction>
</comment>
<evidence type="ECO:0000256" key="1">
    <source>
        <dbReference type="ARBA" id="ARBA00022801"/>
    </source>
</evidence>
<evidence type="ECO:0000256" key="4">
    <source>
        <dbReference type="ARBA" id="ARBA00035393"/>
    </source>
</evidence>
<dbReference type="PANTHER" id="PTHR21314">
    <property type="entry name" value="QUEUOSINE 5'-PHOSPHATE N-GLYCOSYLASE_HYDROLASE-RELATED"/>
    <property type="match status" value="1"/>
</dbReference>
<comment type="caution">
    <text evidence="7">The sequence shown here is derived from an EMBL/GenBank/DDBJ whole genome shotgun (WGS) entry which is preliminary data.</text>
</comment>
<dbReference type="PANTHER" id="PTHR21314:SF0">
    <property type="entry name" value="QUEUOSINE 5'-PHOSPHATE N-GLYCOSYLASE_HYDROLASE"/>
    <property type="match status" value="1"/>
</dbReference>
<evidence type="ECO:0000256" key="3">
    <source>
        <dbReference type="ARBA" id="ARBA00035306"/>
    </source>
</evidence>
<dbReference type="OrthoDB" id="416777at2759"/>
<evidence type="ECO:0000256" key="5">
    <source>
        <dbReference type="ARBA" id="ARBA00048204"/>
    </source>
</evidence>
<evidence type="ECO:0000256" key="2">
    <source>
        <dbReference type="ARBA" id="ARBA00035119"/>
    </source>
</evidence>
<dbReference type="Pfam" id="PF10343">
    <property type="entry name" value="Q_salvage"/>
    <property type="match status" value="1"/>
</dbReference>
<comment type="similarity">
    <text evidence="2 6">Belongs to the QNG1 protein family.</text>
</comment>
<proteinExistence type="inferred from homology"/>
<dbReference type="AlphaFoldDB" id="A0A9P7JF12"/>
<keyword evidence="1 6" id="KW-0378">Hydrolase</keyword>
<dbReference type="RefSeq" id="XP_041194366.1">
    <property type="nucleotide sequence ID" value="XM_041344432.1"/>
</dbReference>
<dbReference type="InterPro" id="IPR019438">
    <property type="entry name" value="Q_salvage"/>
</dbReference>
<organism evidence="7 8">
    <name type="scientific">Suillus subaureus</name>
    <dbReference type="NCBI Taxonomy" id="48587"/>
    <lineage>
        <taxon>Eukaryota</taxon>
        <taxon>Fungi</taxon>
        <taxon>Dikarya</taxon>
        <taxon>Basidiomycota</taxon>
        <taxon>Agaricomycotina</taxon>
        <taxon>Agaricomycetes</taxon>
        <taxon>Agaricomycetidae</taxon>
        <taxon>Boletales</taxon>
        <taxon>Suillineae</taxon>
        <taxon>Suillaceae</taxon>
        <taxon>Suillus</taxon>
    </lineage>
</organism>
<evidence type="ECO:0000313" key="7">
    <source>
        <dbReference type="EMBL" id="KAG1818494.1"/>
    </source>
</evidence>
<dbReference type="EC" id="3.2.2.-" evidence="6"/>
<accession>A0A9P7JF12</accession>
<evidence type="ECO:0000313" key="8">
    <source>
        <dbReference type="Proteomes" id="UP000807769"/>
    </source>
</evidence>
<dbReference type="EMBL" id="JABBWG010000011">
    <property type="protein sequence ID" value="KAG1818494.1"/>
    <property type="molecule type" value="Genomic_DNA"/>
</dbReference>
<keyword evidence="8" id="KW-1185">Reference proteome</keyword>
<protein>
    <recommendedName>
        <fullName evidence="3 6">Queuosine 5'-phosphate N-glycosylase/hydrolase</fullName>
        <ecNumber evidence="6">3.2.2.-</ecNumber>
    </recommendedName>
    <alternativeName>
        <fullName evidence="4 6">Queuosine-nucleotide N-glycosylase/hydrolase</fullName>
    </alternativeName>
</protein>
<name>A0A9P7JF12_9AGAM</name>
<gene>
    <name evidence="7" type="ORF">BJ212DRAFT_95238</name>
</gene>
<dbReference type="Proteomes" id="UP000807769">
    <property type="component" value="Unassembled WGS sequence"/>
</dbReference>
<comment type="function">
    <text evidence="6">Catalyzes the hydrolysis of queuosine 5'-phosphate, releasing the nucleobase queuine (q). Is required for salvage of queuine from exogenous queuosine (Q) that is imported and then converted to queuosine 5'-phosphate intracellularly.</text>
</comment>
<evidence type="ECO:0000256" key="6">
    <source>
        <dbReference type="RuleBase" id="RU365002"/>
    </source>
</evidence>
<dbReference type="GO" id="GO:0016787">
    <property type="term" value="F:hydrolase activity"/>
    <property type="evidence" value="ECO:0007669"/>
    <property type="project" value="UniProtKB-KW"/>
</dbReference>